<dbReference type="InterPro" id="IPR025857">
    <property type="entry name" value="MacB_PCD"/>
</dbReference>
<evidence type="ECO:0000259" key="8">
    <source>
        <dbReference type="Pfam" id="PF02687"/>
    </source>
</evidence>
<dbReference type="Pfam" id="PF02687">
    <property type="entry name" value="FtsX"/>
    <property type="match status" value="1"/>
</dbReference>
<dbReference type="PATRIC" id="fig|1121307.3.peg.2035"/>
<dbReference type="GO" id="GO:0005524">
    <property type="term" value="F:ATP binding"/>
    <property type="evidence" value="ECO:0007669"/>
    <property type="project" value="UniProtKB-KW"/>
</dbReference>
<keyword evidence="5 7" id="KW-0472">Membrane</keyword>
<feature type="domain" description="ABC3 transporter permease C-terminal" evidence="8">
    <location>
        <begin position="282"/>
        <end position="395"/>
    </location>
</feature>
<evidence type="ECO:0000256" key="3">
    <source>
        <dbReference type="ARBA" id="ARBA00022692"/>
    </source>
</evidence>
<dbReference type="GO" id="GO:0022857">
    <property type="term" value="F:transmembrane transporter activity"/>
    <property type="evidence" value="ECO:0007669"/>
    <property type="project" value="TreeGrafter"/>
</dbReference>
<dbReference type="InterPro" id="IPR003838">
    <property type="entry name" value="ABC3_permease_C"/>
</dbReference>
<dbReference type="RefSeq" id="WP_048569593.1">
    <property type="nucleotide sequence ID" value="NZ_LFVU01000004.1"/>
</dbReference>
<comment type="subcellular location">
    <subcellularLocation>
        <location evidence="1">Cell membrane</location>
        <topology evidence="1">Multi-pass membrane protein</topology>
    </subcellularLocation>
</comment>
<keyword evidence="11" id="KW-1185">Reference proteome</keyword>
<keyword evidence="3 7" id="KW-0812">Transmembrane</keyword>
<evidence type="ECO:0000256" key="5">
    <source>
        <dbReference type="ARBA" id="ARBA00023136"/>
    </source>
</evidence>
<gene>
    <name evidence="10" type="primary">macB</name>
    <name evidence="10" type="ORF">CLCY_5c01010</name>
</gene>
<proteinExistence type="inferred from homology"/>
<keyword evidence="10" id="KW-0067">ATP-binding</keyword>
<dbReference type="EMBL" id="LFVU01000004">
    <property type="protein sequence ID" value="KMT22862.1"/>
    <property type="molecule type" value="Genomic_DNA"/>
</dbReference>
<evidence type="ECO:0000256" key="6">
    <source>
        <dbReference type="ARBA" id="ARBA00038076"/>
    </source>
</evidence>
<feature type="domain" description="MacB-like periplasmic core" evidence="9">
    <location>
        <begin position="21"/>
        <end position="244"/>
    </location>
</feature>
<comment type="caution">
    <text evidence="10">The sequence shown here is derived from an EMBL/GenBank/DDBJ whole genome shotgun (WGS) entry which is preliminary data.</text>
</comment>
<keyword evidence="4 7" id="KW-1133">Transmembrane helix</keyword>
<evidence type="ECO:0000256" key="2">
    <source>
        <dbReference type="ARBA" id="ARBA00022475"/>
    </source>
</evidence>
<reference evidence="10 11" key="1">
    <citation type="submission" date="2015-06" db="EMBL/GenBank/DDBJ databases">
        <title>Draft genome sequence of the purine-degrading Clostridium cylindrosporum HC-1 (DSM 605).</title>
        <authorList>
            <person name="Poehlein A."/>
            <person name="Schiel-Bengelsdorf B."/>
            <person name="Bengelsdorf F."/>
            <person name="Daniel R."/>
            <person name="Duerre P."/>
        </authorList>
    </citation>
    <scope>NUCLEOTIDE SEQUENCE [LARGE SCALE GENOMIC DNA]</scope>
    <source>
        <strain evidence="10 11">DSM 605</strain>
    </source>
</reference>
<dbReference type="GO" id="GO:0016787">
    <property type="term" value="F:hydrolase activity"/>
    <property type="evidence" value="ECO:0007669"/>
    <property type="project" value="UniProtKB-KW"/>
</dbReference>
<feature type="transmembrane region" description="Helical" evidence="7">
    <location>
        <begin position="21"/>
        <end position="42"/>
    </location>
</feature>
<evidence type="ECO:0000256" key="7">
    <source>
        <dbReference type="SAM" id="Phobius"/>
    </source>
</evidence>
<dbReference type="AlphaFoldDB" id="A0A0J8DAI8"/>
<evidence type="ECO:0000313" key="10">
    <source>
        <dbReference type="EMBL" id="KMT22862.1"/>
    </source>
</evidence>
<comment type="similarity">
    <text evidence="6">Belongs to the ABC-4 integral membrane protein family.</text>
</comment>
<feature type="transmembrane region" description="Helical" evidence="7">
    <location>
        <begin position="275"/>
        <end position="303"/>
    </location>
</feature>
<dbReference type="EC" id="3.6.3.-" evidence="10"/>
<dbReference type="OrthoDB" id="9770036at2"/>
<keyword evidence="2" id="KW-1003">Cell membrane</keyword>
<feature type="transmembrane region" description="Helical" evidence="7">
    <location>
        <begin position="324"/>
        <end position="357"/>
    </location>
</feature>
<evidence type="ECO:0000313" key="11">
    <source>
        <dbReference type="Proteomes" id="UP000036756"/>
    </source>
</evidence>
<dbReference type="Proteomes" id="UP000036756">
    <property type="component" value="Unassembled WGS sequence"/>
</dbReference>
<accession>A0A0J8DAI8</accession>
<feature type="transmembrane region" description="Helical" evidence="7">
    <location>
        <begin position="363"/>
        <end position="385"/>
    </location>
</feature>
<dbReference type="PANTHER" id="PTHR30572:SF4">
    <property type="entry name" value="ABC TRANSPORTER PERMEASE YTRF"/>
    <property type="match status" value="1"/>
</dbReference>
<name>A0A0J8DAI8_CLOCY</name>
<dbReference type="Pfam" id="PF12704">
    <property type="entry name" value="MacB_PCD"/>
    <property type="match status" value="1"/>
</dbReference>
<evidence type="ECO:0000259" key="9">
    <source>
        <dbReference type="Pfam" id="PF12704"/>
    </source>
</evidence>
<dbReference type="PANTHER" id="PTHR30572">
    <property type="entry name" value="MEMBRANE COMPONENT OF TRANSPORTER-RELATED"/>
    <property type="match status" value="1"/>
</dbReference>
<sequence>MNFLECFKGAIKNVRSNKMRSFLTMLGIIIGISSVITIVSIGQGGHDFISKEFEGIGSNALSISVKSKAGEVLDRYYFHKEDVNMLINKVPEVIDVAPILQGYGAVVYKNKSKEVTILSTAPSYRNIINANVLEGRFLSDSDVEAARNVVIIDDIAGKKLYPRESPIGQKLTIRTSAKASSYTIVGMIKNPNPTLAYEFSEDFPGMIFIPYTTSEKILRTPNISTMVATVSDMNRSKEISRKIVHILDNKYRAHDRYTVEEAFKQVDLVNKVLSMFTLVIGTIAGISLVVGGIGVMNIMLVSVTERTREIGIRKALGAKKKDIMLQFLTESLIICLIGGTLGMLIGISFSMAIGSLVGVMPSVSISIVILAFAFSSAIGIFFGIYPAKKAAELNPIDALRYE</sequence>
<organism evidence="10 11">
    <name type="scientific">Clostridium cylindrosporum DSM 605</name>
    <dbReference type="NCBI Taxonomy" id="1121307"/>
    <lineage>
        <taxon>Bacteria</taxon>
        <taxon>Bacillati</taxon>
        <taxon>Bacillota</taxon>
        <taxon>Clostridia</taxon>
        <taxon>Eubacteriales</taxon>
        <taxon>Clostridiaceae</taxon>
        <taxon>Clostridium</taxon>
    </lineage>
</organism>
<dbReference type="InterPro" id="IPR050250">
    <property type="entry name" value="Macrolide_Exporter_MacB"/>
</dbReference>
<keyword evidence="10" id="KW-0547">Nucleotide-binding</keyword>
<evidence type="ECO:0000256" key="4">
    <source>
        <dbReference type="ARBA" id="ARBA00022989"/>
    </source>
</evidence>
<protein>
    <submittedName>
        <fullName evidence="10">Macrolide export ATP-binding/permease protein MacB</fullName>
        <ecNumber evidence="10">3.6.3.-</ecNumber>
    </submittedName>
</protein>
<dbReference type="STRING" id="1121307.CLCY_5c01010"/>
<keyword evidence="10" id="KW-0378">Hydrolase</keyword>
<dbReference type="GO" id="GO:0005886">
    <property type="term" value="C:plasma membrane"/>
    <property type="evidence" value="ECO:0007669"/>
    <property type="project" value="UniProtKB-SubCell"/>
</dbReference>
<evidence type="ECO:0000256" key="1">
    <source>
        <dbReference type="ARBA" id="ARBA00004651"/>
    </source>
</evidence>